<accession>A0A811JRW4</accession>
<name>A0A811JRW4_9BILA</name>
<dbReference type="CDD" id="cd05402">
    <property type="entry name" value="NT_PAP_TUTase"/>
    <property type="match status" value="1"/>
</dbReference>
<sequence>MQYEYRKTGWEDSDDESLTLMPVFHTYGTHGAKEFVPNYEIKFEYDPKMELPPPVDEDESSDESELSEDEHSIDEDAMAQEMADMEQERRRNNYEFDYWASRNCVSTSKISAYYCYVKAFKADVPHYENVRSIGEDWTLHKTAVLWPSKCGIKKAGQQIQRLTKKHNDVFGTINKKMVDFCKNQYPGWKLTPYGGSHNGFGGQCSDMDLTLHTKKNVTTKPTVTDIASVLDTEEFKTVSNMEELKAIPNTAYPLVKMAFNRNSVTMEVDLTVNNKLGVENTKLLKFYSLFDTRVAQLHTVIKNWAKHHNMHGGIHYRFNTYTLVILTINFLQKGVSPAILPHVDHLTLELRNKNENDMKEMVKEYKLGTNSLTLPELVIGFMTFYAMYDFNEWHVDITKPYLWNLYDIQERYFSPPFDKLSMICPVGGESPTRKVSDFCYNDFRKQINAFNSLIWEKLAEEKNETNFMEKFLGRLGI</sequence>
<dbReference type="Gene3D" id="3.30.460.10">
    <property type="entry name" value="Beta Polymerase, domain 2"/>
    <property type="match status" value="1"/>
</dbReference>
<feature type="domain" description="Poly(A) RNA polymerase mitochondrial-like central palm" evidence="2">
    <location>
        <begin position="163"/>
        <end position="288"/>
    </location>
</feature>
<dbReference type="SUPFAM" id="SSF81301">
    <property type="entry name" value="Nucleotidyltransferase"/>
    <property type="match status" value="1"/>
</dbReference>
<dbReference type="Proteomes" id="UP000614601">
    <property type="component" value="Unassembled WGS sequence"/>
</dbReference>
<evidence type="ECO:0000256" key="1">
    <source>
        <dbReference type="SAM" id="MobiDB-lite"/>
    </source>
</evidence>
<dbReference type="EMBL" id="CAJFDH010000001">
    <property type="protein sequence ID" value="CAD5206032.1"/>
    <property type="molecule type" value="Genomic_DNA"/>
</dbReference>
<evidence type="ECO:0000313" key="4">
    <source>
        <dbReference type="Proteomes" id="UP000614601"/>
    </source>
</evidence>
<keyword evidence="4" id="KW-1185">Reference proteome</keyword>
<comment type="caution">
    <text evidence="3">The sequence shown here is derived from an EMBL/GenBank/DDBJ whole genome shotgun (WGS) entry which is preliminary data.</text>
</comment>
<dbReference type="PANTHER" id="PTHR12271:SF40">
    <property type="entry name" value="POLY(A) RNA POLYMERASE GLD2"/>
    <property type="match status" value="1"/>
</dbReference>
<proteinExistence type="predicted"/>
<dbReference type="Pfam" id="PF22600">
    <property type="entry name" value="MTPAP-like_central"/>
    <property type="match status" value="1"/>
</dbReference>
<dbReference type="AlphaFoldDB" id="A0A811JRW4"/>
<organism evidence="3 4">
    <name type="scientific">Bursaphelenchus okinawaensis</name>
    <dbReference type="NCBI Taxonomy" id="465554"/>
    <lineage>
        <taxon>Eukaryota</taxon>
        <taxon>Metazoa</taxon>
        <taxon>Ecdysozoa</taxon>
        <taxon>Nematoda</taxon>
        <taxon>Chromadorea</taxon>
        <taxon>Rhabditida</taxon>
        <taxon>Tylenchina</taxon>
        <taxon>Tylenchomorpha</taxon>
        <taxon>Aphelenchoidea</taxon>
        <taxon>Aphelenchoididae</taxon>
        <taxon>Bursaphelenchus</taxon>
    </lineage>
</organism>
<protein>
    <recommendedName>
        <fullName evidence="2">Poly(A) RNA polymerase mitochondrial-like central palm domain-containing protein</fullName>
    </recommendedName>
</protein>
<dbReference type="OrthoDB" id="407432at2759"/>
<evidence type="ECO:0000313" key="3">
    <source>
        <dbReference type="EMBL" id="CAD5206032.1"/>
    </source>
</evidence>
<dbReference type="Gene3D" id="1.10.1410.10">
    <property type="match status" value="1"/>
</dbReference>
<gene>
    <name evidence="3" type="ORF">BOKJ2_LOCUS716</name>
</gene>
<feature type="compositionally biased region" description="Acidic residues" evidence="1">
    <location>
        <begin position="55"/>
        <end position="75"/>
    </location>
</feature>
<dbReference type="SUPFAM" id="SSF81631">
    <property type="entry name" value="PAP/OAS1 substrate-binding domain"/>
    <property type="match status" value="1"/>
</dbReference>
<dbReference type="GO" id="GO:0016779">
    <property type="term" value="F:nucleotidyltransferase activity"/>
    <property type="evidence" value="ECO:0007669"/>
    <property type="project" value="TreeGrafter"/>
</dbReference>
<reference evidence="3" key="1">
    <citation type="submission" date="2020-09" db="EMBL/GenBank/DDBJ databases">
        <authorList>
            <person name="Kikuchi T."/>
        </authorList>
    </citation>
    <scope>NUCLEOTIDE SEQUENCE</scope>
    <source>
        <strain evidence="3">SH1</strain>
    </source>
</reference>
<dbReference type="Proteomes" id="UP000783686">
    <property type="component" value="Unassembled WGS sequence"/>
</dbReference>
<dbReference type="PANTHER" id="PTHR12271">
    <property type="entry name" value="POLY A POLYMERASE CID PAP -RELATED"/>
    <property type="match status" value="1"/>
</dbReference>
<dbReference type="EMBL" id="CAJFCW020000001">
    <property type="protein sequence ID" value="CAG9080228.1"/>
    <property type="molecule type" value="Genomic_DNA"/>
</dbReference>
<feature type="region of interest" description="Disordered" evidence="1">
    <location>
        <begin position="47"/>
        <end position="75"/>
    </location>
</feature>
<dbReference type="InterPro" id="IPR043519">
    <property type="entry name" value="NT_sf"/>
</dbReference>
<dbReference type="InterPro" id="IPR054708">
    <property type="entry name" value="MTPAP-like_central"/>
</dbReference>
<dbReference type="GO" id="GO:0031123">
    <property type="term" value="P:RNA 3'-end processing"/>
    <property type="evidence" value="ECO:0007669"/>
    <property type="project" value="TreeGrafter"/>
</dbReference>
<evidence type="ECO:0000259" key="2">
    <source>
        <dbReference type="Pfam" id="PF22600"/>
    </source>
</evidence>